<dbReference type="Pfam" id="PF07690">
    <property type="entry name" value="MFS_1"/>
    <property type="match status" value="2"/>
</dbReference>
<dbReference type="PANTHER" id="PTHR23520:SF5">
    <property type="entry name" value="TRANSPORTER, PUTATIVE (AFU_ORTHOLOGUE AFUA_3G04000)-RELATED"/>
    <property type="match status" value="1"/>
</dbReference>
<feature type="transmembrane region" description="Helical" evidence="3">
    <location>
        <begin position="158"/>
        <end position="177"/>
    </location>
</feature>
<feature type="transmembrane region" description="Helical" evidence="3">
    <location>
        <begin position="25"/>
        <end position="47"/>
    </location>
</feature>
<evidence type="ECO:0000256" key="3">
    <source>
        <dbReference type="SAM" id="Phobius"/>
    </source>
</evidence>
<dbReference type="OMA" id="HATFWVY"/>
<dbReference type="HOGENOM" id="CLU_025894_2_1_1"/>
<feature type="region of interest" description="Disordered" evidence="2">
    <location>
        <begin position="210"/>
        <end position="231"/>
    </location>
</feature>
<evidence type="ECO:0000313" key="6">
    <source>
        <dbReference type="Proteomes" id="UP000012174"/>
    </source>
</evidence>
<feature type="transmembrane region" description="Helical" evidence="3">
    <location>
        <begin position="298"/>
        <end position="315"/>
    </location>
</feature>
<dbReference type="Proteomes" id="UP000012174">
    <property type="component" value="Unassembled WGS sequence"/>
</dbReference>
<protein>
    <submittedName>
        <fullName evidence="5">Putative major facilitator superfamily transporter protein</fullName>
    </submittedName>
</protein>
<feature type="region of interest" description="Disordered" evidence="2">
    <location>
        <begin position="448"/>
        <end position="564"/>
    </location>
</feature>
<gene>
    <name evidence="5" type="ORF">UCREL1_11681</name>
</gene>
<dbReference type="EMBL" id="KB707637">
    <property type="protein sequence ID" value="EMR61393.1"/>
    <property type="molecule type" value="Genomic_DNA"/>
</dbReference>
<keyword evidence="6" id="KW-1185">Reference proteome</keyword>
<dbReference type="GO" id="GO:0022857">
    <property type="term" value="F:transmembrane transporter activity"/>
    <property type="evidence" value="ECO:0007669"/>
    <property type="project" value="InterPro"/>
</dbReference>
<dbReference type="STRING" id="1287681.M7SB47"/>
<feature type="compositionally biased region" description="Acidic residues" evidence="2">
    <location>
        <begin position="505"/>
        <end position="525"/>
    </location>
</feature>
<dbReference type="GO" id="GO:0000329">
    <property type="term" value="C:fungal-type vacuole membrane"/>
    <property type="evidence" value="ECO:0007669"/>
    <property type="project" value="TreeGrafter"/>
</dbReference>
<feature type="compositionally biased region" description="Low complexity" evidence="2">
    <location>
        <begin position="492"/>
        <end position="504"/>
    </location>
</feature>
<dbReference type="InterPro" id="IPR011701">
    <property type="entry name" value="MFS"/>
</dbReference>
<accession>M7SB47</accession>
<proteinExistence type="predicted"/>
<dbReference type="AlphaFoldDB" id="M7SB47"/>
<evidence type="ECO:0000256" key="2">
    <source>
        <dbReference type="SAM" id="MobiDB-lite"/>
    </source>
</evidence>
<dbReference type="PROSITE" id="PS50850">
    <property type="entry name" value="MFS"/>
    <property type="match status" value="1"/>
</dbReference>
<feature type="transmembrane region" description="Helical" evidence="3">
    <location>
        <begin position="78"/>
        <end position="98"/>
    </location>
</feature>
<name>M7SB47_EUTLA</name>
<dbReference type="PANTHER" id="PTHR23520">
    <property type="entry name" value="TRANSPORTER, PUTATIVE (AFU_ORTHOLOGUE AFUA_3G04000)-RELATED"/>
    <property type="match status" value="1"/>
</dbReference>
<dbReference type="SUPFAM" id="SSF103473">
    <property type="entry name" value="MFS general substrate transporter"/>
    <property type="match status" value="1"/>
</dbReference>
<dbReference type="InterPro" id="IPR020846">
    <property type="entry name" value="MFS_dom"/>
</dbReference>
<keyword evidence="3" id="KW-0812">Transmembrane</keyword>
<feature type="compositionally biased region" description="Basic residues" evidence="2">
    <location>
        <begin position="554"/>
        <end position="564"/>
    </location>
</feature>
<dbReference type="Gene3D" id="1.20.1250.20">
    <property type="entry name" value="MFS general substrate transporter like domains"/>
    <property type="match status" value="1"/>
</dbReference>
<keyword evidence="3" id="KW-0472">Membrane</keyword>
<feature type="transmembrane region" description="Helical" evidence="3">
    <location>
        <begin position="344"/>
        <end position="362"/>
    </location>
</feature>
<evidence type="ECO:0000259" key="4">
    <source>
        <dbReference type="PROSITE" id="PS50850"/>
    </source>
</evidence>
<feature type="transmembrane region" description="Helical" evidence="3">
    <location>
        <begin position="259"/>
        <end position="278"/>
    </location>
</feature>
<comment type="subcellular location">
    <subcellularLocation>
        <location evidence="1">Membrane</location>
        <topology evidence="1">Multi-pass membrane protein</topology>
    </subcellularLocation>
</comment>
<feature type="compositionally biased region" description="Polar residues" evidence="2">
    <location>
        <begin position="530"/>
        <end position="542"/>
    </location>
</feature>
<feature type="domain" description="Major facilitator superfamily (MFS) profile" evidence="4">
    <location>
        <begin position="1"/>
        <end position="437"/>
    </location>
</feature>
<reference evidence="6" key="1">
    <citation type="journal article" date="2013" name="Genome Announc.">
        <title>Draft genome sequence of the grapevine dieback fungus Eutypa lata UCR-EL1.</title>
        <authorList>
            <person name="Blanco-Ulate B."/>
            <person name="Rolshausen P.E."/>
            <person name="Cantu D."/>
        </authorList>
    </citation>
    <scope>NUCLEOTIDE SEQUENCE [LARGE SCALE GENOMIC DNA]</scope>
    <source>
        <strain evidence="6">UCR-EL1</strain>
    </source>
</reference>
<dbReference type="eggNOG" id="ENOG502SISJ">
    <property type="taxonomic scope" value="Eukaryota"/>
</dbReference>
<organism evidence="5 6">
    <name type="scientific">Eutypa lata (strain UCR-EL1)</name>
    <name type="common">Grapevine dieback disease fungus</name>
    <name type="synonym">Eutypa armeniacae</name>
    <dbReference type="NCBI Taxonomy" id="1287681"/>
    <lineage>
        <taxon>Eukaryota</taxon>
        <taxon>Fungi</taxon>
        <taxon>Dikarya</taxon>
        <taxon>Ascomycota</taxon>
        <taxon>Pezizomycotina</taxon>
        <taxon>Sordariomycetes</taxon>
        <taxon>Xylariomycetidae</taxon>
        <taxon>Xylariales</taxon>
        <taxon>Diatrypaceae</taxon>
        <taxon>Eutypa</taxon>
    </lineage>
</organism>
<evidence type="ECO:0000313" key="5">
    <source>
        <dbReference type="EMBL" id="EMR61393.1"/>
    </source>
</evidence>
<dbReference type="OrthoDB" id="10027823at2759"/>
<feature type="compositionally biased region" description="Basic residues" evidence="2">
    <location>
        <begin position="217"/>
        <end position="231"/>
    </location>
</feature>
<dbReference type="KEGG" id="ela:UCREL1_11681"/>
<evidence type="ECO:0000256" key="1">
    <source>
        <dbReference type="ARBA" id="ARBA00004141"/>
    </source>
</evidence>
<keyword evidence="3" id="KW-1133">Transmembrane helix</keyword>
<sequence>MFAYGTNSLILAIFFSALEFSDHQIGLFMTLTLLGDVFLGTLLTLVADRVGRRRVLLAGSSLMVLSGVAFAVFENFWILLAAAVVGVVSITGGDFGPFRSIEESILSQLTTPTTRSDVLAWYVTTSTLGSSLGSEASGRILHYLEESKGWTSVDAYHALFWVYSVMGIVNALLVLLLTSDCEMEVRKEEAYARLPQNEDEETRTVEAATAHVDHHNNHDHHRNRNRHHGRRSWASRSTSWITSRLAQISPQTRSVMYKLWFLLSIDSIADGMVPYSLTNYYMDVKFQPAKSTLGDVQSAAYMLGAISAVFAGPLARKIGLVNTMVFTHAPSSAAVLFFPLPPPTAFWAVVLLLMVRAGLNMMDQAPRTALIAAVVRPDERTAVMGITSTLRTLASMAGPSITGLLAAGDRFWVAFVVAGACRLAYDFGLWAVFVDVRLHQHEEVKADGIHHRSGGRRRQGDEEEVLEMARLSPRLSSEEDGEEGGEASPRPSAAFSSSSAAAADDSSDGSDDDDDDDDNDDDVVELDSPATISVPRSTTAGSLQVPRSDSVRSRSPHRVRAPDV</sequence>
<dbReference type="InterPro" id="IPR036259">
    <property type="entry name" value="MFS_trans_sf"/>
</dbReference>